<organism evidence="1 2">
    <name type="scientific">Naganishia cerealis</name>
    <dbReference type="NCBI Taxonomy" id="610337"/>
    <lineage>
        <taxon>Eukaryota</taxon>
        <taxon>Fungi</taxon>
        <taxon>Dikarya</taxon>
        <taxon>Basidiomycota</taxon>
        <taxon>Agaricomycotina</taxon>
        <taxon>Tremellomycetes</taxon>
        <taxon>Filobasidiales</taxon>
        <taxon>Filobasidiaceae</taxon>
        <taxon>Naganishia</taxon>
    </lineage>
</organism>
<keyword evidence="2" id="KW-1185">Reference proteome</keyword>
<comment type="caution">
    <text evidence="1">The sequence shown here is derived from an EMBL/GenBank/DDBJ whole genome shotgun (WGS) entry which is preliminary data.</text>
</comment>
<gene>
    <name evidence="1" type="ORF">QFC19_001340</name>
</gene>
<reference evidence="1" key="1">
    <citation type="submission" date="2023-04" db="EMBL/GenBank/DDBJ databases">
        <title>Draft Genome sequencing of Naganishia species isolated from polar environments using Oxford Nanopore Technology.</title>
        <authorList>
            <person name="Leo P."/>
            <person name="Venkateswaran K."/>
        </authorList>
    </citation>
    <scope>NUCLEOTIDE SEQUENCE</scope>
    <source>
        <strain evidence="1">MNA-CCFEE 5261</strain>
    </source>
</reference>
<name>A0ACC2WJ28_9TREE</name>
<dbReference type="EMBL" id="JASBWR010000010">
    <property type="protein sequence ID" value="KAJ9110831.1"/>
    <property type="molecule type" value="Genomic_DNA"/>
</dbReference>
<accession>A0ACC2WJ28</accession>
<protein>
    <submittedName>
        <fullName evidence="1">Uncharacterized protein</fullName>
    </submittedName>
</protein>
<proteinExistence type="predicted"/>
<evidence type="ECO:0000313" key="2">
    <source>
        <dbReference type="Proteomes" id="UP001241377"/>
    </source>
</evidence>
<sequence length="480" mass="56289">MSVVDSPSFHLNLFPENVSDELSVLNSPAFNSWVVLPGTELTTDYTSPVPNLSFSPYDKTLKTERQQLHYLMEELVVSEENYVTNLKVLGNYYLDTFKIRQLCRPYPIVELQATVKSLIDSHSMLAKHLRNCFSSTSGNGEERLVKMSHMVCSYGIETAWYSKYIELFHYIRDLLEANPLWFRSWESYLRLIQHKRSDLSFMSLMQKPLARIARYKLYIEAFICHTTKKREDLKRAYERCLKLLQIVNEISISSEEYSKARMLNNICDFLSISRSIKVCLQFFGTCLFADSSQVIWKSQKKFINRVYGVFLYKHHLVLSEVGHMWSRKMKVRFVIPLKGSKFYPSPVDTSGGIFSKYEFSSKLDFTDKERRYEILFVAANCWEHATWCQHFTTQDHEDGSSSMFKVPPQITPVDVTTKLLAEEDRTNCYFNELIIVDNCKNRKNVETDVQYWFLLLPTKDVDYFIRKVDKSNSRTKNHQS</sequence>
<evidence type="ECO:0000313" key="1">
    <source>
        <dbReference type="EMBL" id="KAJ9110831.1"/>
    </source>
</evidence>
<dbReference type="Proteomes" id="UP001241377">
    <property type="component" value="Unassembled WGS sequence"/>
</dbReference>